<proteinExistence type="predicted"/>
<dbReference type="EMBL" id="CADCVE010000079">
    <property type="protein sequence ID" value="CAA9460753.1"/>
    <property type="molecule type" value="Genomic_DNA"/>
</dbReference>
<evidence type="ECO:0000313" key="2">
    <source>
        <dbReference type="EMBL" id="CAA9460753.1"/>
    </source>
</evidence>
<reference evidence="2" key="1">
    <citation type="submission" date="2020-02" db="EMBL/GenBank/DDBJ databases">
        <authorList>
            <person name="Meier V. D."/>
        </authorList>
    </citation>
    <scope>NUCLEOTIDE SEQUENCE</scope>
    <source>
        <strain evidence="2">AVDCRST_MAG28</strain>
    </source>
</reference>
<accession>A0A6J4R0Q0</accession>
<gene>
    <name evidence="2" type="ORF">AVDCRST_MAG28-3137</name>
</gene>
<sequence>MENGHEEGQYNGHDRRGREDYKDLDRLLDEASQSIEGEDLRGANETLKRAAVKAASMWGEVGRPRLPEHTRRLVGLIGEVQQDLDSPGQSAPNGFPEEISELRSRFEFEARRDAGQPTL</sequence>
<name>A0A6J4R0Q0_9ACTN</name>
<protein>
    <submittedName>
        <fullName evidence="2">Uncharacterized protein</fullName>
    </submittedName>
</protein>
<evidence type="ECO:0000256" key="1">
    <source>
        <dbReference type="SAM" id="MobiDB-lite"/>
    </source>
</evidence>
<dbReference type="AlphaFoldDB" id="A0A6J4R0Q0"/>
<feature type="region of interest" description="Disordered" evidence="1">
    <location>
        <begin position="1"/>
        <end position="25"/>
    </location>
</feature>
<organism evidence="2">
    <name type="scientific">uncultured Rubrobacteraceae bacterium</name>
    <dbReference type="NCBI Taxonomy" id="349277"/>
    <lineage>
        <taxon>Bacteria</taxon>
        <taxon>Bacillati</taxon>
        <taxon>Actinomycetota</taxon>
        <taxon>Rubrobacteria</taxon>
        <taxon>Rubrobacterales</taxon>
        <taxon>Rubrobacteraceae</taxon>
        <taxon>environmental samples</taxon>
    </lineage>
</organism>